<dbReference type="PANTHER" id="PTHR45811">
    <property type="entry name" value="COPPER TRANSPORT PROTEIN FAMILY-RELATED"/>
    <property type="match status" value="1"/>
</dbReference>
<dbReference type="InterPro" id="IPR051863">
    <property type="entry name" value="HIPP"/>
</dbReference>
<comment type="subcellular location">
    <subcellularLocation>
        <location evidence="1">Membrane</location>
        <topology evidence="1">Peripheral membrane protein</topology>
    </subcellularLocation>
</comment>
<dbReference type="InterPro" id="IPR036163">
    <property type="entry name" value="HMA_dom_sf"/>
</dbReference>
<dbReference type="GO" id="GO:0016020">
    <property type="term" value="C:membrane"/>
    <property type="evidence" value="ECO:0007669"/>
    <property type="project" value="UniProtKB-SubCell"/>
</dbReference>
<dbReference type="Proteomes" id="UP001291623">
    <property type="component" value="Unassembled WGS sequence"/>
</dbReference>
<comment type="similarity">
    <text evidence="6">Belongs to the HIPP family.</text>
</comment>
<gene>
    <name evidence="9" type="ORF">RND71_032435</name>
</gene>
<reference evidence="9" key="1">
    <citation type="submission" date="2023-12" db="EMBL/GenBank/DDBJ databases">
        <title>Genome assembly of Anisodus tanguticus.</title>
        <authorList>
            <person name="Wang Y.-J."/>
        </authorList>
    </citation>
    <scope>NUCLEOTIDE SEQUENCE</scope>
    <source>
        <strain evidence="9">KB-2021</strain>
        <tissue evidence="9">Leaf</tissue>
    </source>
</reference>
<dbReference type="AlphaFoldDB" id="A0AAE1RDN8"/>
<dbReference type="GO" id="GO:0009626">
    <property type="term" value="P:plant-type hypersensitive response"/>
    <property type="evidence" value="ECO:0007669"/>
    <property type="project" value="UniProtKB-KW"/>
</dbReference>
<evidence type="ECO:0000256" key="2">
    <source>
        <dbReference type="ARBA" id="ARBA00022481"/>
    </source>
</evidence>
<evidence type="ECO:0000256" key="5">
    <source>
        <dbReference type="ARBA" id="ARBA00023289"/>
    </source>
</evidence>
<keyword evidence="5" id="KW-0636">Prenylation</keyword>
<evidence type="ECO:0000256" key="6">
    <source>
        <dbReference type="ARBA" id="ARBA00024045"/>
    </source>
</evidence>
<feature type="domain" description="HMA" evidence="8">
    <location>
        <begin position="1"/>
        <end position="68"/>
    </location>
</feature>
<name>A0AAE1RDN8_9SOLA</name>
<comment type="caution">
    <text evidence="9">The sequence shown here is derived from an EMBL/GenBank/DDBJ whole genome shotgun (WGS) entry which is preliminary data.</text>
</comment>
<feature type="compositionally biased region" description="Basic and acidic residues" evidence="7">
    <location>
        <begin position="71"/>
        <end position="92"/>
    </location>
</feature>
<keyword evidence="3" id="KW-0479">Metal-binding</keyword>
<dbReference type="SUPFAM" id="SSF55008">
    <property type="entry name" value="HMA, heavy metal-associated domain"/>
    <property type="match status" value="1"/>
</dbReference>
<keyword evidence="4" id="KW-0449">Lipoprotein</keyword>
<keyword evidence="2" id="KW-0488">Methylation</keyword>
<evidence type="ECO:0000259" key="8">
    <source>
        <dbReference type="PROSITE" id="PS50846"/>
    </source>
</evidence>
<sequence length="129" mass="14601">MKKVVLKLEVHDNKDKQKAMKAVSTLSGIETLSIDLKEKKLTVVGDIDPVEVVGKLKKTLHPEILSVGPAKEPEKKKDETVIRKDEGAKKDNNEQVGELVKLYKNYNPNMTQYYRVYSMEENPNACVIC</sequence>
<accession>A0AAE1RDN8</accession>
<dbReference type="GO" id="GO:0046872">
    <property type="term" value="F:metal ion binding"/>
    <property type="evidence" value="ECO:0007669"/>
    <property type="project" value="UniProtKB-KW"/>
</dbReference>
<dbReference type="PROSITE" id="PS50846">
    <property type="entry name" value="HMA_2"/>
    <property type="match status" value="1"/>
</dbReference>
<organism evidence="9 10">
    <name type="scientific">Anisodus tanguticus</name>
    <dbReference type="NCBI Taxonomy" id="243964"/>
    <lineage>
        <taxon>Eukaryota</taxon>
        <taxon>Viridiplantae</taxon>
        <taxon>Streptophyta</taxon>
        <taxon>Embryophyta</taxon>
        <taxon>Tracheophyta</taxon>
        <taxon>Spermatophyta</taxon>
        <taxon>Magnoliopsida</taxon>
        <taxon>eudicotyledons</taxon>
        <taxon>Gunneridae</taxon>
        <taxon>Pentapetalae</taxon>
        <taxon>asterids</taxon>
        <taxon>lamiids</taxon>
        <taxon>Solanales</taxon>
        <taxon>Solanaceae</taxon>
        <taxon>Solanoideae</taxon>
        <taxon>Hyoscyameae</taxon>
        <taxon>Anisodus</taxon>
    </lineage>
</organism>
<keyword evidence="10" id="KW-1185">Reference proteome</keyword>
<evidence type="ECO:0000313" key="10">
    <source>
        <dbReference type="Proteomes" id="UP001291623"/>
    </source>
</evidence>
<feature type="region of interest" description="Disordered" evidence="7">
    <location>
        <begin position="68"/>
        <end position="92"/>
    </location>
</feature>
<proteinExistence type="inferred from homology"/>
<evidence type="ECO:0000256" key="4">
    <source>
        <dbReference type="ARBA" id="ARBA00023288"/>
    </source>
</evidence>
<evidence type="ECO:0000256" key="3">
    <source>
        <dbReference type="ARBA" id="ARBA00022723"/>
    </source>
</evidence>
<dbReference type="EMBL" id="JAVYJV010000017">
    <property type="protein sequence ID" value="KAK4349680.1"/>
    <property type="molecule type" value="Genomic_DNA"/>
</dbReference>
<dbReference type="PANTHER" id="PTHR45811:SF49">
    <property type="entry name" value="OS04G0667600 PROTEIN"/>
    <property type="match status" value="1"/>
</dbReference>
<evidence type="ECO:0000313" key="9">
    <source>
        <dbReference type="EMBL" id="KAK4349680.1"/>
    </source>
</evidence>
<dbReference type="InterPro" id="IPR006121">
    <property type="entry name" value="HMA_dom"/>
</dbReference>
<evidence type="ECO:0000256" key="1">
    <source>
        <dbReference type="ARBA" id="ARBA00004170"/>
    </source>
</evidence>
<evidence type="ECO:0000256" key="7">
    <source>
        <dbReference type="SAM" id="MobiDB-lite"/>
    </source>
</evidence>
<dbReference type="Pfam" id="PF00403">
    <property type="entry name" value="HMA"/>
    <property type="match status" value="1"/>
</dbReference>
<dbReference type="Gene3D" id="3.30.70.100">
    <property type="match status" value="1"/>
</dbReference>
<protein>
    <recommendedName>
        <fullName evidence="8">HMA domain-containing protein</fullName>
    </recommendedName>
</protein>